<dbReference type="InterPro" id="IPR003594">
    <property type="entry name" value="HATPase_dom"/>
</dbReference>
<dbReference type="InterPro" id="IPR036890">
    <property type="entry name" value="HATPase_C_sf"/>
</dbReference>
<proteinExistence type="predicted"/>
<protein>
    <submittedName>
        <fullName evidence="2">RIIa-like protein</fullName>
    </submittedName>
</protein>
<organism evidence="2 3">
    <name type="scientific">Stenotrophomonas phage Piffle</name>
    <dbReference type="NCBI Taxonomy" id="2859656"/>
    <lineage>
        <taxon>Viruses</taxon>
        <taxon>Duplodnaviria</taxon>
        <taxon>Heunggongvirae</taxon>
        <taxon>Uroviricota</taxon>
        <taxon>Caudoviricetes</taxon>
        <taxon>Schitoviridae</taxon>
        <taxon>Pokkenvirus</taxon>
        <taxon>Pokkenvirus piffle</taxon>
    </lineage>
</organism>
<dbReference type="Gene3D" id="3.30.565.10">
    <property type="entry name" value="Histidine kinase-like ATPase, C-terminal domain"/>
    <property type="match status" value="1"/>
</dbReference>
<accession>A0AAE7WM09</accession>
<dbReference type="Proteomes" id="UP000827904">
    <property type="component" value="Segment"/>
</dbReference>
<gene>
    <name evidence="2" type="ORF">CPT_Piffle_051</name>
</gene>
<evidence type="ECO:0000313" key="3">
    <source>
        <dbReference type="Proteomes" id="UP000827904"/>
    </source>
</evidence>
<evidence type="ECO:0000313" key="2">
    <source>
        <dbReference type="EMBL" id="QYW01905.1"/>
    </source>
</evidence>
<feature type="domain" description="Histidine kinase/HSP90-like ATPase" evidence="1">
    <location>
        <begin position="47"/>
        <end position="119"/>
    </location>
</feature>
<reference evidence="2 3" key="1">
    <citation type="submission" date="2021-06" db="EMBL/GenBank/DDBJ databases">
        <title>Complete genome sequence of Stenotrophomonas maltophilia phage Piffle.</title>
        <authorList>
            <person name="Kirchhoff M."/>
            <person name="Ortega C."/>
            <person name="Clark J."/>
            <person name="Liu M."/>
            <person name="Burrowes B."/>
        </authorList>
    </citation>
    <scope>NUCLEOTIDE SEQUENCE [LARGE SCALE GENOMIC DNA]</scope>
</reference>
<sequence>MEVANTDRKVQAALIGSAGESQAVTVAGTREFIEMLSSNLYSRPQEAIIREILCNADDAHKDAGYEGPIEVKIDDEYTLTIRDFGKGIPHHLMGEIYGCYGGSTKKKDSMATGGFGLGCKSPWSYCDVFQVVNHHEGEAVIYSMLRVSPDHNGLPAIVPLARYPSNQTGIEVRLDLKVGDVNNFTQLIREITYRGGMKVKFNGDDLRAIEYDPEANYKLLTQGRLSNKIMVKYGAVLYPVERHDIYGDLYDQIVAYMPHNDYLILQAAPDSLIISPNRENVSYLDKTIKTIWELIRTFMTEINAKAEPYARKLIQDGNQKWIEKNGANWMTFDPSKYHYLHSPEFGMDFRRLDVFHQVIHSKLAHVYPSHLWKFDMEDRIKRTRKLIKNHRERKFFEGYVKKFRLGQISAEGGSNSRNRNRFTRDVVFRELIRVAHRGGFNFKNLRFGFNYSAYYPGLNKSTQMPQLIEDIRHYGAKNLGEQWERWANAPVIISHTMRGPLDSTRTPKNYFLYVVPRKEETVKHAIEHLKKHGYDVIDITDEQKLTAGAKKEKAVGFPTIGVLRKWKRWDTQKIPMLNYARDIVDPVDLVEEPRFYIKTSIRSNTTQYDPTDIDSYVWREFVVDMVPDDTAVVTTDADIKRLIKLGARPVMEHVYEQLCELWRDREVRQLFAYMGWDGSSTNIYDRRASDLKRLLNNEWYREKFGITVKWTDELEKKVKLLSQYKMKHWDFHARGGQRILDTNNLKRQIFGLVGQKEPKKLTALFDFLDSNPVVTEIDVDLERLIHRANGHPDEAMRDKLSRILSIIME</sequence>
<dbReference type="SUPFAM" id="SSF55874">
    <property type="entry name" value="ATPase domain of HSP90 chaperone/DNA topoisomerase II/histidine kinase"/>
    <property type="match status" value="1"/>
</dbReference>
<dbReference type="EMBL" id="MZ326857">
    <property type="protein sequence ID" value="QYW01905.1"/>
    <property type="molecule type" value="Genomic_DNA"/>
</dbReference>
<evidence type="ECO:0000259" key="1">
    <source>
        <dbReference type="Pfam" id="PF02518"/>
    </source>
</evidence>
<dbReference type="Pfam" id="PF02518">
    <property type="entry name" value="HATPase_c"/>
    <property type="match status" value="1"/>
</dbReference>
<keyword evidence="3" id="KW-1185">Reference proteome</keyword>
<name>A0AAE7WM09_9CAUD</name>